<dbReference type="InterPro" id="IPR002919">
    <property type="entry name" value="TIL_dom"/>
</dbReference>
<evidence type="ECO:0000256" key="2">
    <source>
        <dbReference type="ARBA" id="ARBA00023157"/>
    </source>
</evidence>
<reference evidence="4 5" key="1">
    <citation type="journal article" date="2017" name="G3 (Bethesda)">
        <title>The Physical Genome Mapping of Anopheles albimanus Corrected Scaffold Misassemblies and Identified Interarm Rearrangements in Genus Anopheles.</title>
        <authorList>
            <person name="Artemov G.N."/>
            <person name="Peery A.N."/>
            <person name="Jiang X."/>
            <person name="Tu Z."/>
            <person name="Stegniy V.N."/>
            <person name="Sharakhova M.V."/>
            <person name="Sharakhov I.V."/>
        </authorList>
    </citation>
    <scope>NUCLEOTIDE SEQUENCE [LARGE SCALE GENOMIC DNA]</scope>
    <source>
        <strain evidence="4 5">ALBI9_A</strain>
    </source>
</reference>
<proteinExistence type="predicted"/>
<accession>A0A182F9R2</accession>
<feature type="domain" description="TIL" evidence="3">
    <location>
        <begin position="25"/>
        <end position="79"/>
    </location>
</feature>
<dbReference type="KEGG" id="aali:118466135"/>
<dbReference type="Gene3D" id="2.10.25.10">
    <property type="entry name" value="Laminin"/>
    <property type="match status" value="1"/>
</dbReference>
<dbReference type="OrthoDB" id="6236007at2759"/>
<dbReference type="PANTHER" id="PTHR23259">
    <property type="entry name" value="RIDDLE"/>
    <property type="match status" value="1"/>
</dbReference>
<organism evidence="4 5">
    <name type="scientific">Anopheles albimanus</name>
    <name type="common">New world malaria mosquito</name>
    <dbReference type="NCBI Taxonomy" id="7167"/>
    <lineage>
        <taxon>Eukaryota</taxon>
        <taxon>Metazoa</taxon>
        <taxon>Ecdysozoa</taxon>
        <taxon>Arthropoda</taxon>
        <taxon>Hexapoda</taxon>
        <taxon>Insecta</taxon>
        <taxon>Pterygota</taxon>
        <taxon>Neoptera</taxon>
        <taxon>Endopterygota</taxon>
        <taxon>Diptera</taxon>
        <taxon>Nematocera</taxon>
        <taxon>Culicoidea</taxon>
        <taxon>Culicidae</taxon>
        <taxon>Anophelinae</taxon>
        <taxon>Anopheles</taxon>
    </lineage>
</organism>
<keyword evidence="5" id="KW-1185">Reference proteome</keyword>
<keyword evidence="2" id="KW-1015">Disulfide bond</keyword>
<evidence type="ECO:0000313" key="4">
    <source>
        <dbReference type="EnsemblMetazoa" id="AALB003238-PA"/>
    </source>
</evidence>
<name>A0A182F9R2_ANOAL</name>
<keyword evidence="1" id="KW-0646">Protease inhibitor</keyword>
<dbReference type="EnsemblMetazoa" id="AALB003238-RA">
    <property type="protein sequence ID" value="AALB003238-PA"/>
    <property type="gene ID" value="AALB003238"/>
</dbReference>
<dbReference type="SUPFAM" id="SSF57567">
    <property type="entry name" value="Serine protease inhibitors"/>
    <property type="match status" value="1"/>
</dbReference>
<dbReference type="InterPro" id="IPR036084">
    <property type="entry name" value="Ser_inhib-like_sf"/>
</dbReference>
<sequence length="96" mass="10969">MQRFLLVVVLGAIMLSIAYSYECTGKNEQYYNCSSPCRRNCTNIDQAPKSCSEPCVSGCFCKTGYLRRDDNECVKVWECLHVERKRTWEALPGTEA</sequence>
<dbReference type="GeneID" id="118466135"/>
<dbReference type="AlphaFoldDB" id="A0A182F9R2"/>
<dbReference type="Pfam" id="PF01826">
    <property type="entry name" value="TIL"/>
    <property type="match status" value="1"/>
</dbReference>
<dbReference type="VEuPathDB" id="VectorBase:AALB20_033468"/>
<evidence type="ECO:0000313" key="5">
    <source>
        <dbReference type="Proteomes" id="UP000069272"/>
    </source>
</evidence>
<dbReference type="InterPro" id="IPR051368">
    <property type="entry name" value="SerProtInhib-TIL_Domain"/>
</dbReference>
<dbReference type="RefSeq" id="XP_035790979.1">
    <property type="nucleotide sequence ID" value="XM_035935086.1"/>
</dbReference>
<dbReference type="VEuPathDB" id="VectorBase:AALB003238"/>
<dbReference type="PANTHER" id="PTHR23259:SF69">
    <property type="entry name" value="GEO11767P1-RELATED"/>
    <property type="match status" value="1"/>
</dbReference>
<evidence type="ECO:0000256" key="1">
    <source>
        <dbReference type="ARBA" id="ARBA00022690"/>
    </source>
</evidence>
<dbReference type="CDD" id="cd19941">
    <property type="entry name" value="TIL"/>
    <property type="match status" value="1"/>
</dbReference>
<protein>
    <recommendedName>
        <fullName evidence="3">TIL domain-containing protein</fullName>
    </recommendedName>
</protein>
<reference evidence="4" key="2">
    <citation type="submission" date="2022-08" db="UniProtKB">
        <authorList>
            <consortium name="EnsemblMetazoa"/>
        </authorList>
    </citation>
    <scope>IDENTIFICATION</scope>
    <source>
        <strain evidence="4">STECLA/ALBI9_A</strain>
    </source>
</reference>
<dbReference type="Proteomes" id="UP000069272">
    <property type="component" value="Chromosome 3L"/>
</dbReference>
<dbReference type="GO" id="GO:0030414">
    <property type="term" value="F:peptidase inhibitor activity"/>
    <property type="evidence" value="ECO:0007669"/>
    <property type="project" value="UniProtKB-KW"/>
</dbReference>
<evidence type="ECO:0000259" key="3">
    <source>
        <dbReference type="Pfam" id="PF01826"/>
    </source>
</evidence>